<accession>A0A833DTT5</accession>
<name>A0A833DTT5_9CREN</name>
<gene>
    <name evidence="1" type="ORF">EYH02_06145</name>
</gene>
<organism evidence="1 2">
    <name type="scientific">Ignisphaera aggregans</name>
    <dbReference type="NCBI Taxonomy" id="334771"/>
    <lineage>
        <taxon>Archaea</taxon>
        <taxon>Thermoproteota</taxon>
        <taxon>Thermoprotei</taxon>
        <taxon>Desulfurococcales</taxon>
        <taxon>Desulfurococcaceae</taxon>
        <taxon>Ignisphaera</taxon>
    </lineage>
</organism>
<dbReference type="AlphaFoldDB" id="A0A833DTT5"/>
<evidence type="ECO:0000313" key="2">
    <source>
        <dbReference type="Proteomes" id="UP000605805"/>
    </source>
</evidence>
<comment type="caution">
    <text evidence="1">The sequence shown here is derived from an EMBL/GenBank/DDBJ whole genome shotgun (WGS) entry which is preliminary data.</text>
</comment>
<dbReference type="EMBL" id="DQTV01000123">
    <property type="protein sequence ID" value="HIP57622.1"/>
    <property type="molecule type" value="Genomic_DNA"/>
</dbReference>
<proteinExistence type="predicted"/>
<reference evidence="1" key="1">
    <citation type="journal article" date="2020" name="ISME J.">
        <title>Gammaproteobacteria mediating utilization of methyl-, sulfur- and petroleum organic compounds in deep ocean hydrothermal plumes.</title>
        <authorList>
            <person name="Zhou Z."/>
            <person name="Liu Y."/>
            <person name="Pan J."/>
            <person name="Cron B.R."/>
            <person name="Toner B.M."/>
            <person name="Anantharaman K."/>
            <person name="Breier J.A."/>
            <person name="Dick G.J."/>
            <person name="Li M."/>
        </authorList>
    </citation>
    <scope>NUCLEOTIDE SEQUENCE</scope>
    <source>
        <strain evidence="1">SZUA-1435</strain>
    </source>
</reference>
<dbReference type="Proteomes" id="UP000605805">
    <property type="component" value="Unassembled WGS sequence"/>
</dbReference>
<evidence type="ECO:0000313" key="1">
    <source>
        <dbReference type="EMBL" id="HIP57622.1"/>
    </source>
</evidence>
<protein>
    <submittedName>
        <fullName evidence="1">Uncharacterized protein</fullName>
    </submittedName>
</protein>
<sequence>MPLLRVDLLTLLDNCKHVLAFLQNLDIDVLGIPDHILNQCCEVIITKSKNTVIIPRAIFESSQNRLLPKMFELKTRLYTCIPRDLATARSLAKLSGVYTIALRADTVRLIDENEINLLTQVKVRKFIEVHLYSFIELLKHEDKRISLERLLHFLGETIERALRRDVPVIVSSASPRLDQTLHPNQMDVLLFLLGFTKRERRMMLEVYPMELLSTWREWR</sequence>